<dbReference type="InterPro" id="IPR049450">
    <property type="entry name" value="ACOT8-like_C"/>
</dbReference>
<dbReference type="InterPro" id="IPR003703">
    <property type="entry name" value="Acyl_CoA_thio"/>
</dbReference>
<dbReference type="PANTHER" id="PTHR11066:SF34">
    <property type="entry name" value="ACYL-COENZYME A THIOESTERASE 8"/>
    <property type="match status" value="1"/>
</dbReference>
<gene>
    <name evidence="5" type="ORF">GCM10010531_24750</name>
</gene>
<dbReference type="Gene3D" id="2.40.160.210">
    <property type="entry name" value="Acyl-CoA thioesterase, double hotdog domain"/>
    <property type="match status" value="1"/>
</dbReference>
<accession>A0ABP6P7I2</accession>
<evidence type="ECO:0000313" key="6">
    <source>
        <dbReference type="Proteomes" id="UP001499924"/>
    </source>
</evidence>
<evidence type="ECO:0000313" key="5">
    <source>
        <dbReference type="EMBL" id="GAA3170549.1"/>
    </source>
</evidence>
<evidence type="ECO:0000259" key="3">
    <source>
        <dbReference type="Pfam" id="PF13622"/>
    </source>
</evidence>
<evidence type="ECO:0000259" key="4">
    <source>
        <dbReference type="Pfam" id="PF20789"/>
    </source>
</evidence>
<dbReference type="Pfam" id="PF13622">
    <property type="entry name" value="4HBT_3"/>
    <property type="match status" value="1"/>
</dbReference>
<sequence length="298" mass="32501">MSEVRDDSQAAALLAILDLDERETDVFVGQTPSTQRQRIFGGQVAGQALMAAGRTVPRERGVHSLHSYFLRPGDPDEEIRYAVDRIRDGRSFTTRRVVAWQTRKGEDVAIFALTADFHAGEKPVAEHSLPMPAVPDPETLPGTAEIAARHGDRAAWMSAMGRAVDQRFLEDPFTAPPKSPPDTQARTWFRVAGRLGDDPAVHAAALTFVSDLTLLGAGFARLGGGWQDFIGASLDHAVWFHRPVRADDWFLYETDSPAASAGRALCFGQIWAADGTHVATVAQEGLLRENTVLPPTPR</sequence>
<dbReference type="Proteomes" id="UP001499924">
    <property type="component" value="Unassembled WGS sequence"/>
</dbReference>
<evidence type="ECO:0000256" key="2">
    <source>
        <dbReference type="ARBA" id="ARBA00022801"/>
    </source>
</evidence>
<feature type="domain" description="Acyl-CoA thioesterase-like N-terminal HotDog" evidence="3">
    <location>
        <begin position="34"/>
        <end position="118"/>
    </location>
</feature>
<organism evidence="5 6">
    <name type="scientific">Blastococcus jejuensis</name>
    <dbReference type="NCBI Taxonomy" id="351224"/>
    <lineage>
        <taxon>Bacteria</taxon>
        <taxon>Bacillati</taxon>
        <taxon>Actinomycetota</taxon>
        <taxon>Actinomycetes</taxon>
        <taxon>Geodermatophilales</taxon>
        <taxon>Geodermatophilaceae</taxon>
        <taxon>Blastococcus</taxon>
    </lineage>
</organism>
<keyword evidence="2" id="KW-0378">Hydrolase</keyword>
<name>A0ABP6P7I2_9ACTN</name>
<dbReference type="Pfam" id="PF20789">
    <property type="entry name" value="4HBT_3C"/>
    <property type="match status" value="1"/>
</dbReference>
<dbReference type="InterPro" id="IPR042171">
    <property type="entry name" value="Acyl-CoA_hotdog"/>
</dbReference>
<dbReference type="InterPro" id="IPR029069">
    <property type="entry name" value="HotDog_dom_sf"/>
</dbReference>
<reference evidence="6" key="1">
    <citation type="journal article" date="2019" name="Int. J. Syst. Evol. Microbiol.">
        <title>The Global Catalogue of Microorganisms (GCM) 10K type strain sequencing project: providing services to taxonomists for standard genome sequencing and annotation.</title>
        <authorList>
            <consortium name="The Broad Institute Genomics Platform"/>
            <consortium name="The Broad Institute Genome Sequencing Center for Infectious Disease"/>
            <person name="Wu L."/>
            <person name="Ma J."/>
        </authorList>
    </citation>
    <scope>NUCLEOTIDE SEQUENCE [LARGE SCALE GENOMIC DNA]</scope>
    <source>
        <strain evidence="6">JCM 15614</strain>
    </source>
</reference>
<dbReference type="InterPro" id="IPR049449">
    <property type="entry name" value="TesB_ACOT8-like_N"/>
</dbReference>
<dbReference type="CDD" id="cd03445">
    <property type="entry name" value="Thioesterase_II_repeat2"/>
    <property type="match status" value="1"/>
</dbReference>
<dbReference type="CDD" id="cd03444">
    <property type="entry name" value="Thioesterase_II_repeat1"/>
    <property type="match status" value="1"/>
</dbReference>
<protein>
    <submittedName>
        <fullName evidence="5">Acyl-CoA thioesterase II</fullName>
    </submittedName>
</protein>
<dbReference type="RefSeq" id="WP_344689200.1">
    <property type="nucleotide sequence ID" value="NZ_BAAAVV010000005.1"/>
</dbReference>
<proteinExistence type="inferred from homology"/>
<feature type="domain" description="Acyl-CoA thioesterase-like C-terminal" evidence="4">
    <location>
        <begin position="150"/>
        <end position="286"/>
    </location>
</feature>
<dbReference type="EMBL" id="BAAAVV010000005">
    <property type="protein sequence ID" value="GAA3170549.1"/>
    <property type="molecule type" value="Genomic_DNA"/>
</dbReference>
<comment type="caution">
    <text evidence="5">The sequence shown here is derived from an EMBL/GenBank/DDBJ whole genome shotgun (WGS) entry which is preliminary data.</text>
</comment>
<comment type="similarity">
    <text evidence="1">Belongs to the C/M/P thioester hydrolase family.</text>
</comment>
<dbReference type="SUPFAM" id="SSF54637">
    <property type="entry name" value="Thioesterase/thiol ester dehydrase-isomerase"/>
    <property type="match status" value="2"/>
</dbReference>
<keyword evidence="6" id="KW-1185">Reference proteome</keyword>
<dbReference type="PANTHER" id="PTHR11066">
    <property type="entry name" value="ACYL-COA THIOESTERASE"/>
    <property type="match status" value="1"/>
</dbReference>
<evidence type="ECO:0000256" key="1">
    <source>
        <dbReference type="ARBA" id="ARBA00006538"/>
    </source>
</evidence>